<dbReference type="CDD" id="cd00093">
    <property type="entry name" value="HTH_XRE"/>
    <property type="match status" value="2"/>
</dbReference>
<keyword evidence="1" id="KW-0238">DNA-binding</keyword>
<feature type="domain" description="HTH cro/C1-type" evidence="2">
    <location>
        <begin position="6"/>
        <end position="60"/>
    </location>
</feature>
<evidence type="ECO:0000259" key="2">
    <source>
        <dbReference type="PROSITE" id="PS50943"/>
    </source>
</evidence>
<evidence type="ECO:0000313" key="3">
    <source>
        <dbReference type="EMBL" id="PPB12879.1"/>
    </source>
</evidence>
<dbReference type="Pfam" id="PF01381">
    <property type="entry name" value="HTH_3"/>
    <property type="match status" value="2"/>
</dbReference>
<dbReference type="PROSITE" id="PS50943">
    <property type="entry name" value="HTH_CROC1"/>
    <property type="match status" value="2"/>
</dbReference>
<accession>A0AAP8QHS7</accession>
<dbReference type="Gene3D" id="1.10.260.40">
    <property type="entry name" value="lambda repressor-like DNA-binding domains"/>
    <property type="match status" value="2"/>
</dbReference>
<dbReference type="PANTHER" id="PTHR46558">
    <property type="entry name" value="TRACRIPTIONAL REGULATORY PROTEIN-RELATED-RELATED"/>
    <property type="match status" value="1"/>
</dbReference>
<reference evidence="3 4" key="1">
    <citation type="submission" date="2018-02" db="EMBL/GenBank/DDBJ databases">
        <title>Comparative analysis of genomes of three Brevibacillus laterosporus strains producers of potent antimicrobials isolated from silage.</title>
        <authorList>
            <person name="Kojic M."/>
            <person name="Miljkovic M."/>
            <person name="Studholme D."/>
            <person name="Filipic B."/>
        </authorList>
    </citation>
    <scope>NUCLEOTIDE SEQUENCE [LARGE SCALE GENOMIC DNA]</scope>
    <source>
        <strain evidence="3 4">BGSP11</strain>
    </source>
</reference>
<gene>
    <name evidence="3" type="ORF">C4A77_00400</name>
</gene>
<organism evidence="3 4">
    <name type="scientific">Brevibacillus laterosporus</name>
    <name type="common">Bacillus laterosporus</name>
    <dbReference type="NCBI Taxonomy" id="1465"/>
    <lineage>
        <taxon>Bacteria</taxon>
        <taxon>Bacillati</taxon>
        <taxon>Bacillota</taxon>
        <taxon>Bacilli</taxon>
        <taxon>Bacillales</taxon>
        <taxon>Paenibacillaceae</taxon>
        <taxon>Brevibacillus</taxon>
    </lineage>
</organism>
<dbReference type="SUPFAM" id="SSF47413">
    <property type="entry name" value="lambda repressor-like DNA-binding domains"/>
    <property type="match status" value="2"/>
</dbReference>
<protein>
    <recommendedName>
        <fullName evidence="2">HTH cro/C1-type domain-containing protein</fullName>
    </recommendedName>
</protein>
<dbReference type="PANTHER" id="PTHR46558:SF13">
    <property type="entry name" value="HTH-TYPE TRANSCRIPTIONAL REGULATOR IMMR"/>
    <property type="match status" value="1"/>
</dbReference>
<dbReference type="InterPro" id="IPR001387">
    <property type="entry name" value="Cro/C1-type_HTH"/>
</dbReference>
<dbReference type="AlphaFoldDB" id="A0AAP8QHS7"/>
<dbReference type="RefSeq" id="WP_104030280.1">
    <property type="nucleotide sequence ID" value="NZ_PRKQ01000001.1"/>
</dbReference>
<dbReference type="SMART" id="SM00530">
    <property type="entry name" value="HTH_XRE"/>
    <property type="match status" value="2"/>
</dbReference>
<sequence>MLAYRIKMARLNKGWSQGKLAENLGKTRTAVVNWETGYATPEASTIAKIAEALEVEREWLIDTSNDEFEKMEMHLEKDKVATNMTNAEKIGARLRYFRKRKGLTGEQVAASINIARPTISGYESGRREPNFETLILLSKLYGMSIDQLLECNMADDVSFSVESEPWIFEILAANQEKKNAIKKIWETIRDL</sequence>
<dbReference type="InterPro" id="IPR010982">
    <property type="entry name" value="Lambda_DNA-bd_dom_sf"/>
</dbReference>
<proteinExistence type="predicted"/>
<dbReference type="Proteomes" id="UP000239759">
    <property type="component" value="Unassembled WGS sequence"/>
</dbReference>
<dbReference type="EMBL" id="PRKQ01000001">
    <property type="protein sequence ID" value="PPB12879.1"/>
    <property type="molecule type" value="Genomic_DNA"/>
</dbReference>
<comment type="caution">
    <text evidence="3">The sequence shown here is derived from an EMBL/GenBank/DDBJ whole genome shotgun (WGS) entry which is preliminary data.</text>
</comment>
<dbReference type="GO" id="GO:0003677">
    <property type="term" value="F:DNA binding"/>
    <property type="evidence" value="ECO:0007669"/>
    <property type="project" value="UniProtKB-KW"/>
</dbReference>
<evidence type="ECO:0000313" key="4">
    <source>
        <dbReference type="Proteomes" id="UP000239759"/>
    </source>
</evidence>
<evidence type="ECO:0000256" key="1">
    <source>
        <dbReference type="ARBA" id="ARBA00023125"/>
    </source>
</evidence>
<feature type="domain" description="HTH cro/C1-type" evidence="2">
    <location>
        <begin position="94"/>
        <end position="148"/>
    </location>
</feature>
<name>A0AAP8QHS7_BRELA</name>